<evidence type="ECO:0000313" key="3">
    <source>
        <dbReference type="Proteomes" id="UP000002899"/>
    </source>
</evidence>
<dbReference type="AlphaFoldDB" id="A0A0K3AMG9"/>
<dbReference type="KEGG" id="bmic:BMR1_03g00790"/>
<protein>
    <submittedName>
        <fullName evidence="2">BmGPI13, B microti specific</fullName>
    </submittedName>
</protein>
<organism evidence="2 3">
    <name type="scientific">Babesia microti (strain RI)</name>
    <dbReference type="NCBI Taxonomy" id="1133968"/>
    <lineage>
        <taxon>Eukaryota</taxon>
        <taxon>Sar</taxon>
        <taxon>Alveolata</taxon>
        <taxon>Apicomplexa</taxon>
        <taxon>Aconoidasida</taxon>
        <taxon>Piroplasmida</taxon>
        <taxon>Babesiidae</taxon>
        <taxon>Babesia</taxon>
    </lineage>
</organism>
<dbReference type="EMBL" id="LN871598">
    <property type="protein sequence ID" value="CTQ40757.1"/>
    <property type="molecule type" value="Genomic_DNA"/>
</dbReference>
<feature type="signal peptide" evidence="1">
    <location>
        <begin position="1"/>
        <end position="22"/>
    </location>
</feature>
<keyword evidence="3" id="KW-1185">Reference proteome</keyword>
<accession>A0A0K3AMG9</accession>
<gene>
    <name evidence="2" type="ORF">BMR1_03g00790</name>
</gene>
<reference evidence="2 3" key="3">
    <citation type="journal article" date="2016" name="Sci. Rep.">
        <title>Genome-wide diversity and gene expression profiling of Babesia microti isolates identify polymorphic genes that mediate host-pathogen interactions.</title>
        <authorList>
            <person name="Silva J.C."/>
            <person name="Cornillot E."/>
            <person name="McCracken C."/>
            <person name="Usmani-Brown S."/>
            <person name="Dwivedi A."/>
            <person name="Ifeonu O.O."/>
            <person name="Crabtree J."/>
            <person name="Gotia H.T."/>
            <person name="Virji A.Z."/>
            <person name="Reynes C."/>
            <person name="Colinge J."/>
            <person name="Kumar V."/>
            <person name="Lawres L."/>
            <person name="Pazzi J.E."/>
            <person name="Pablo J.V."/>
            <person name="Hung C."/>
            <person name="Brancato J."/>
            <person name="Kumari P."/>
            <person name="Orvis J."/>
            <person name="Tretina K."/>
            <person name="Chibucos M."/>
            <person name="Ott S."/>
            <person name="Sadzewicz L."/>
            <person name="Sengamalay N."/>
            <person name="Shetty A.C."/>
            <person name="Su Q."/>
            <person name="Tallon L."/>
            <person name="Fraser C.M."/>
            <person name="Frutos R."/>
            <person name="Molina D.M."/>
            <person name="Krause P.J."/>
            <person name="Ben Mamoun C."/>
        </authorList>
    </citation>
    <scope>NUCLEOTIDE SEQUENCE [LARGE SCALE GENOMIC DNA]</scope>
    <source>
        <strain evidence="2 3">RI</strain>
    </source>
</reference>
<dbReference type="RefSeq" id="XP_012648768.2">
    <property type="nucleotide sequence ID" value="XM_012793314.2"/>
</dbReference>
<proteinExistence type="predicted"/>
<feature type="chain" id="PRO_5005493936" evidence="1">
    <location>
        <begin position="23"/>
        <end position="319"/>
    </location>
</feature>
<evidence type="ECO:0000256" key="1">
    <source>
        <dbReference type="SAM" id="SignalP"/>
    </source>
</evidence>
<reference evidence="2 3" key="1">
    <citation type="journal article" date="2012" name="Nucleic Acids Res.">
        <title>Sequencing of the smallest Apicomplexan genome from the human pathogen Babesia microti.</title>
        <authorList>
            <person name="Cornillot E."/>
            <person name="Hadj-Kaddour K."/>
            <person name="Dassouli A."/>
            <person name="Noel B."/>
            <person name="Ranwez V."/>
            <person name="Vacherie B."/>
            <person name="Augagneur Y."/>
            <person name="Bres V."/>
            <person name="Duclos A."/>
            <person name="Randazzo S."/>
            <person name="Carcy B."/>
            <person name="Debierre-Grockiego F."/>
            <person name="Delbecq S."/>
            <person name="Moubri-Menage K."/>
            <person name="Shams-Eldin H."/>
            <person name="Usmani-Brown S."/>
            <person name="Bringaud F."/>
            <person name="Wincker P."/>
            <person name="Vivares C.P."/>
            <person name="Schwarz R.T."/>
            <person name="Schetters T.P."/>
            <person name="Krause P.J."/>
            <person name="Gorenflot A."/>
            <person name="Berry V."/>
            <person name="Barbe V."/>
            <person name="Ben Mamoun C."/>
        </authorList>
    </citation>
    <scope>NUCLEOTIDE SEQUENCE [LARGE SCALE GENOMIC DNA]</scope>
    <source>
        <strain evidence="2 3">RI</strain>
    </source>
</reference>
<reference evidence="2 3" key="2">
    <citation type="journal article" date="2013" name="PLoS ONE">
        <title>Whole genome mapping and re-organization of the nuclear and mitochondrial genomes of Babesia microti isolates.</title>
        <authorList>
            <person name="Cornillot E."/>
            <person name="Dassouli A."/>
            <person name="Garg A."/>
            <person name="Pachikara N."/>
            <person name="Randazzo S."/>
            <person name="Depoix D."/>
            <person name="Carcy B."/>
            <person name="Delbecq S."/>
            <person name="Frutos R."/>
            <person name="Silva J.C."/>
            <person name="Sutton R."/>
            <person name="Krause P.J."/>
            <person name="Mamoun C.B."/>
        </authorList>
    </citation>
    <scope>NUCLEOTIDE SEQUENCE [LARGE SCALE GENOMIC DNA]</scope>
    <source>
        <strain evidence="2 3">RI</strain>
    </source>
</reference>
<name>A0A0K3AMG9_BABMR</name>
<keyword evidence="1" id="KW-0732">Signal</keyword>
<sequence length="319" mass="36509">MVNYTTLVLSTFMLAGINLASAKLNQTNSQSDPLMKVDTVELSALRKDEKEKLKTYFDESIGLVQKMFAKYKAVVEKSGSESQKESIKTDETALNKEIKDFKDEMKYSEKHAWTTEQYYKFFSDCEARIPKFFKHVKNAKEIISSLYEEVKEDGNKTVKAGKDGLKREFEILEIQEKSTFQYPIIRDLVELSEKRVDDIPYNCKVSHGYTNTAAIKKNIADIKKKHDSIVAVNTYEEKDLKKVSDEYAEFETLVKDSKNKVLSLYNMAKKNLESQSKDSSMTFFEKHIDGFPNSSGAFLEAISSRMILITIALYAIANL</sequence>
<evidence type="ECO:0000313" key="2">
    <source>
        <dbReference type="EMBL" id="CTQ40757.1"/>
    </source>
</evidence>
<dbReference type="GeneID" id="24424791"/>
<dbReference type="Proteomes" id="UP000002899">
    <property type="component" value="Chromosome III"/>
</dbReference>
<dbReference type="VEuPathDB" id="PiroplasmaDB:BMR1_03g00790"/>